<dbReference type="GO" id="GO:0042773">
    <property type="term" value="P:ATP synthesis coupled electron transport"/>
    <property type="evidence" value="ECO:0007669"/>
    <property type="project" value="InterPro"/>
</dbReference>
<dbReference type="PANTHER" id="PTHR43507:SF1">
    <property type="entry name" value="NADH-UBIQUINONE OXIDOREDUCTASE CHAIN 4"/>
    <property type="match status" value="1"/>
</dbReference>
<dbReference type="EMBL" id="PNIK01000068">
    <property type="protein sequence ID" value="PMP66704.1"/>
    <property type="molecule type" value="Genomic_DNA"/>
</dbReference>
<dbReference type="Pfam" id="PF00361">
    <property type="entry name" value="Proton_antipo_M"/>
    <property type="match status" value="1"/>
</dbReference>
<keyword evidence="4 7" id="KW-1133">Transmembrane helix</keyword>
<evidence type="ECO:0000259" key="8">
    <source>
        <dbReference type="Pfam" id="PF00361"/>
    </source>
</evidence>
<feature type="transmembrane region" description="Helical" evidence="7">
    <location>
        <begin position="411"/>
        <end position="430"/>
    </location>
</feature>
<feature type="transmembrane region" description="Helical" evidence="7">
    <location>
        <begin position="79"/>
        <end position="105"/>
    </location>
</feature>
<dbReference type="PRINTS" id="PR01437">
    <property type="entry name" value="NUOXDRDTASE4"/>
</dbReference>
<evidence type="ECO:0000256" key="7">
    <source>
        <dbReference type="SAM" id="Phobius"/>
    </source>
</evidence>
<evidence type="ECO:0000313" key="9">
    <source>
        <dbReference type="EMBL" id="PMP66704.1"/>
    </source>
</evidence>
<dbReference type="GO" id="GO:0048039">
    <property type="term" value="F:ubiquinone binding"/>
    <property type="evidence" value="ECO:0007669"/>
    <property type="project" value="TreeGrafter"/>
</dbReference>
<dbReference type="NCBIfam" id="NF004499">
    <property type="entry name" value="PRK05846.1-3"/>
    <property type="match status" value="1"/>
</dbReference>
<feature type="transmembrane region" description="Helical" evidence="7">
    <location>
        <begin position="38"/>
        <end position="59"/>
    </location>
</feature>
<dbReference type="InterPro" id="IPR003918">
    <property type="entry name" value="NADH_UbQ_OxRdtase"/>
</dbReference>
<dbReference type="GO" id="GO:0016020">
    <property type="term" value="C:membrane"/>
    <property type="evidence" value="ECO:0007669"/>
    <property type="project" value="UniProtKB-SubCell"/>
</dbReference>
<dbReference type="PANTHER" id="PTHR43507">
    <property type="entry name" value="NADH-UBIQUINONE OXIDOREDUCTASE CHAIN 4"/>
    <property type="match status" value="1"/>
</dbReference>
<comment type="caution">
    <text evidence="9">The sequence shown here is derived from an EMBL/GenBank/DDBJ whole genome shotgun (WGS) entry which is preliminary data.</text>
</comment>
<dbReference type="GO" id="GO:0012505">
    <property type="term" value="C:endomembrane system"/>
    <property type="evidence" value="ECO:0007669"/>
    <property type="project" value="UniProtKB-SubCell"/>
</dbReference>
<feature type="transmembrane region" description="Helical" evidence="7">
    <location>
        <begin position="117"/>
        <end position="135"/>
    </location>
</feature>
<accession>A0A2N7PN07</accession>
<dbReference type="GO" id="GO:0003954">
    <property type="term" value="F:NADH dehydrogenase activity"/>
    <property type="evidence" value="ECO:0007669"/>
    <property type="project" value="TreeGrafter"/>
</dbReference>
<evidence type="ECO:0000256" key="2">
    <source>
        <dbReference type="ARBA" id="ARBA00009025"/>
    </source>
</evidence>
<feature type="transmembrane region" description="Helical" evidence="7">
    <location>
        <begin position="170"/>
        <end position="190"/>
    </location>
</feature>
<dbReference type="GO" id="GO:0008137">
    <property type="term" value="F:NADH dehydrogenase (ubiquinone) activity"/>
    <property type="evidence" value="ECO:0007669"/>
    <property type="project" value="InterPro"/>
</dbReference>
<feature type="transmembrane region" description="Helical" evidence="7">
    <location>
        <begin position="141"/>
        <end position="158"/>
    </location>
</feature>
<feature type="transmembrane region" description="Helical" evidence="7">
    <location>
        <begin position="335"/>
        <end position="353"/>
    </location>
</feature>
<proteinExistence type="inferred from homology"/>
<name>A0A2N7PN07_9BACT</name>
<evidence type="ECO:0000256" key="1">
    <source>
        <dbReference type="ARBA" id="ARBA00004127"/>
    </source>
</evidence>
<feature type="transmembrane region" description="Helical" evidence="7">
    <location>
        <begin position="450"/>
        <end position="468"/>
    </location>
</feature>
<comment type="subcellular location">
    <subcellularLocation>
        <location evidence="1">Endomembrane system</location>
        <topology evidence="1">Multi-pass membrane protein</topology>
    </subcellularLocation>
    <subcellularLocation>
        <location evidence="6">Membrane</location>
        <topology evidence="6">Multi-pass membrane protein</topology>
    </subcellularLocation>
</comment>
<keyword evidence="3 6" id="KW-0812">Transmembrane</keyword>
<feature type="transmembrane region" description="Helical" evidence="7">
    <location>
        <begin position="304"/>
        <end position="323"/>
    </location>
</feature>
<dbReference type="InterPro" id="IPR010227">
    <property type="entry name" value="NADH_Q_OxRdtase_chainM/4"/>
</dbReference>
<evidence type="ECO:0000256" key="5">
    <source>
        <dbReference type="ARBA" id="ARBA00023136"/>
    </source>
</evidence>
<organism evidence="9 10">
    <name type="scientific">Thermodesulfobacterium geofontis</name>
    <dbReference type="NCBI Taxonomy" id="1295609"/>
    <lineage>
        <taxon>Bacteria</taxon>
        <taxon>Pseudomonadati</taxon>
        <taxon>Thermodesulfobacteriota</taxon>
        <taxon>Thermodesulfobacteria</taxon>
        <taxon>Thermodesulfobacteriales</taxon>
        <taxon>Thermodesulfobacteriaceae</taxon>
        <taxon>Thermodesulfobacterium</taxon>
    </lineage>
</organism>
<protein>
    <submittedName>
        <fullName evidence="9">NADH-quinone oxidoreductase subunit M</fullName>
    </submittedName>
</protein>
<evidence type="ECO:0000313" key="10">
    <source>
        <dbReference type="Proteomes" id="UP000235460"/>
    </source>
</evidence>
<dbReference type="NCBIfam" id="TIGR01972">
    <property type="entry name" value="NDH_I_M"/>
    <property type="match status" value="1"/>
</dbReference>
<keyword evidence="5 7" id="KW-0472">Membrane</keyword>
<comment type="similarity">
    <text evidence="2">Belongs to the complex I subunit 4 family.</text>
</comment>
<feature type="transmembrane region" description="Helical" evidence="7">
    <location>
        <begin position="6"/>
        <end position="26"/>
    </location>
</feature>
<dbReference type="AlphaFoldDB" id="A0A2N7PN07"/>
<evidence type="ECO:0000256" key="4">
    <source>
        <dbReference type="ARBA" id="ARBA00022989"/>
    </source>
</evidence>
<sequence>MESLLLNNLLSWIIWFPLIGILIILFTDKKHESFIKWVSLITIIIDSILSIYLLVNFDFSKVGFQFVEKKRWIEFINSYYFLGVDGVSILFIPLSTLTTLLCILISWDSIKELVKEFYLALLFTNIAMVGTFCALDLVIFYLFWEAILIPMYLIIGIWGGPRRIYSAIKFFLYTFFGSVFMLIGIIYLYIKFGTFDYTILINQKYPFLVESLLFLGFAIAFAIKVPMWPVHTWLPDAHTEAPTAGSVILAGILIKLGGYGFIRFALPMFPQAALYFSKLFLVLSVIAIIYAGLVCLVEDDLKRLIAYSSVSHMGFVTLGIFSFNPIAMKGAILQMINHGIVTGALFMCVGIVYDRTHSRSISYYGGLATSMPVYAALFMVFTLASIGLPGTNGFIGEFLILLGTFLSNKTMVVFGATGVIIGAAYMLWLYQRVFFQELNPNIAKMPPLKINELTALILPTILVFWIGLYPNLFLNFMTTSVQNLLMNLK</sequence>
<feature type="domain" description="NADH:quinone oxidoreductase/Mrp antiporter transmembrane" evidence="8">
    <location>
        <begin position="134"/>
        <end position="420"/>
    </location>
</feature>
<evidence type="ECO:0000256" key="3">
    <source>
        <dbReference type="ARBA" id="ARBA00022692"/>
    </source>
</evidence>
<feature type="transmembrane region" description="Helical" evidence="7">
    <location>
        <begin position="205"/>
        <end position="223"/>
    </location>
</feature>
<dbReference type="InterPro" id="IPR001750">
    <property type="entry name" value="ND/Mrp_TM"/>
</dbReference>
<dbReference type="Proteomes" id="UP000235460">
    <property type="component" value="Unassembled WGS sequence"/>
</dbReference>
<gene>
    <name evidence="9" type="ORF">C0190_04910</name>
</gene>
<feature type="transmembrane region" description="Helical" evidence="7">
    <location>
        <begin position="244"/>
        <end position="266"/>
    </location>
</feature>
<reference evidence="9 10" key="1">
    <citation type="submission" date="2018-01" db="EMBL/GenBank/DDBJ databases">
        <title>Metagenomic assembled genomes from two thermal pools in the Uzon Caldera, Kamchatka, Russia.</title>
        <authorList>
            <person name="Wilkins L."/>
            <person name="Ettinger C."/>
        </authorList>
    </citation>
    <scope>NUCLEOTIDE SEQUENCE [LARGE SCALE GENOMIC DNA]</scope>
    <source>
        <strain evidence="9">ZAV-08</strain>
    </source>
</reference>
<dbReference type="GO" id="GO:0015990">
    <property type="term" value="P:electron transport coupled proton transport"/>
    <property type="evidence" value="ECO:0007669"/>
    <property type="project" value="TreeGrafter"/>
</dbReference>
<feature type="transmembrane region" description="Helical" evidence="7">
    <location>
        <begin position="272"/>
        <end position="297"/>
    </location>
</feature>
<evidence type="ECO:0000256" key="6">
    <source>
        <dbReference type="RuleBase" id="RU000320"/>
    </source>
</evidence>